<evidence type="ECO:0000256" key="4">
    <source>
        <dbReference type="ARBA" id="ARBA00022729"/>
    </source>
</evidence>
<dbReference type="InterPro" id="IPR050490">
    <property type="entry name" value="Bact_solute-bd_prot1"/>
</dbReference>
<dbReference type="GO" id="GO:0030313">
    <property type="term" value="C:cell envelope"/>
    <property type="evidence" value="ECO:0007669"/>
    <property type="project" value="UniProtKB-SubCell"/>
</dbReference>
<evidence type="ECO:0000313" key="7">
    <source>
        <dbReference type="Proteomes" id="UP000682111"/>
    </source>
</evidence>
<comment type="caution">
    <text evidence="6">The sequence shown here is derived from an EMBL/GenBank/DDBJ whole genome shotgun (WGS) entry which is preliminary data.</text>
</comment>
<proteinExistence type="inferred from homology"/>
<dbReference type="OrthoDB" id="9795467at2"/>
<feature type="chain" id="PRO_5038711691" evidence="5">
    <location>
        <begin position="20"/>
        <end position="433"/>
    </location>
</feature>
<keyword evidence="3" id="KW-0813">Transport</keyword>
<dbReference type="Pfam" id="PF13416">
    <property type="entry name" value="SBP_bac_8"/>
    <property type="match status" value="1"/>
</dbReference>
<feature type="signal peptide" evidence="5">
    <location>
        <begin position="1"/>
        <end position="19"/>
    </location>
</feature>
<name>A0A919WK33_9BACI</name>
<dbReference type="Proteomes" id="UP000682111">
    <property type="component" value="Unassembled WGS sequence"/>
</dbReference>
<dbReference type="SUPFAM" id="SSF53850">
    <property type="entry name" value="Periplasmic binding protein-like II"/>
    <property type="match status" value="1"/>
</dbReference>
<evidence type="ECO:0000256" key="1">
    <source>
        <dbReference type="ARBA" id="ARBA00004196"/>
    </source>
</evidence>
<evidence type="ECO:0000256" key="3">
    <source>
        <dbReference type="ARBA" id="ARBA00022448"/>
    </source>
</evidence>
<comment type="similarity">
    <text evidence="2">Belongs to the bacterial solute-binding protein 1 family.</text>
</comment>
<dbReference type="PANTHER" id="PTHR43649">
    <property type="entry name" value="ARABINOSE-BINDING PROTEIN-RELATED"/>
    <property type="match status" value="1"/>
</dbReference>
<evidence type="ECO:0000256" key="2">
    <source>
        <dbReference type="ARBA" id="ARBA00008520"/>
    </source>
</evidence>
<reference evidence="6" key="1">
    <citation type="submission" date="2021-03" db="EMBL/GenBank/DDBJ databases">
        <title>Antimicrobial resistance genes in bacteria isolated from Japanese honey, and their potential for conferring macrolide and lincosamide resistance in the American foulbrood pathogen Paenibacillus larvae.</title>
        <authorList>
            <person name="Okamoto M."/>
            <person name="Kumagai M."/>
            <person name="Kanamori H."/>
            <person name="Takamatsu D."/>
        </authorList>
    </citation>
    <scope>NUCLEOTIDE SEQUENCE</scope>
    <source>
        <strain evidence="6">J27TS8</strain>
    </source>
</reference>
<evidence type="ECO:0000256" key="5">
    <source>
        <dbReference type="SAM" id="SignalP"/>
    </source>
</evidence>
<comment type="subcellular location">
    <subcellularLocation>
        <location evidence="1">Cell envelope</location>
    </subcellularLocation>
</comment>
<dbReference type="InterPro" id="IPR006059">
    <property type="entry name" value="SBP"/>
</dbReference>
<dbReference type="PROSITE" id="PS51257">
    <property type="entry name" value="PROKAR_LIPOPROTEIN"/>
    <property type="match status" value="1"/>
</dbReference>
<dbReference type="Gene3D" id="3.40.190.10">
    <property type="entry name" value="Periplasmic binding protein-like II"/>
    <property type="match status" value="2"/>
</dbReference>
<organism evidence="6 7">
    <name type="scientific">Robertmurraya siralis</name>
    <dbReference type="NCBI Taxonomy" id="77777"/>
    <lineage>
        <taxon>Bacteria</taxon>
        <taxon>Bacillati</taxon>
        <taxon>Bacillota</taxon>
        <taxon>Bacilli</taxon>
        <taxon>Bacillales</taxon>
        <taxon>Bacillaceae</taxon>
        <taxon>Robertmurraya</taxon>
    </lineage>
</organism>
<evidence type="ECO:0000313" key="6">
    <source>
        <dbReference type="EMBL" id="GIN63233.1"/>
    </source>
</evidence>
<dbReference type="EMBL" id="BORC01000005">
    <property type="protein sequence ID" value="GIN63233.1"/>
    <property type="molecule type" value="Genomic_DNA"/>
</dbReference>
<dbReference type="RefSeq" id="WP_095312297.1">
    <property type="nucleotide sequence ID" value="NZ_BORC01000005.1"/>
</dbReference>
<dbReference type="PANTHER" id="PTHR43649:SF31">
    <property type="entry name" value="SN-GLYCEROL-3-PHOSPHATE-BINDING PERIPLASMIC PROTEIN UGPB"/>
    <property type="match status" value="1"/>
</dbReference>
<accession>A0A919WK33</accession>
<sequence>MKKLVILFTFVAVLLVVSACGKKEETTANKTSNEGGKTVIEYWHVNAETQGGKTVDELVKEFNAQSETTEVIAKFNPDMYKGLMQNLQAEAAAGKAPAIVQVGWSFLNYFANNFEYSSPQAIIDQYFPEDKTFLEDYFLSNVLALAQGPDGEQIGIPYSLSTPVLYINRDLLKEAGLDENGPKTWEEVKEFSKTIKEQTGKFGVYIQQPADNWATQALLESNGAKMITDGKATFASEEGIKAYQLWADMVLEDQSAPNLPWDQGIQSFIDGNVAMLYTTIAQRSNVQSNSQFDVAAIKSPAWEGKSPKLPAGGAMLAITAKDEEQRKAGWEFMKFLYSVESVAKWTEGTGYVPPRKDVAEAENGLKDFLAENEMMNAAIEQMDGVVPWTSFPGDAGLQAEQLLLDVRDQILGGSISVEEGLKATEQQINELLQ</sequence>
<gene>
    <name evidence="6" type="ORF">J27TS8_32260</name>
</gene>
<keyword evidence="4 5" id="KW-0732">Signal</keyword>
<dbReference type="CDD" id="cd14748">
    <property type="entry name" value="PBP2_UgpB"/>
    <property type="match status" value="1"/>
</dbReference>
<keyword evidence="7" id="KW-1185">Reference proteome</keyword>
<dbReference type="AlphaFoldDB" id="A0A919WK33"/>
<protein>
    <submittedName>
        <fullName evidence="6">ABC transporter substrate-binding protein</fullName>
    </submittedName>
</protein>